<sequence length="70" mass="8114">MPTSTQKKKRITIMDSFEQMNESDIQEMAATSPYERIKNTVDLTLRAYGITRAQLSKRGHPTRVEITRNE</sequence>
<name>A0ABZ0IH06_9BACT</name>
<protein>
    <submittedName>
        <fullName evidence="1">Uncharacterized protein</fullName>
    </submittedName>
</protein>
<gene>
    <name evidence="1" type="ORF">RT717_14525</name>
</gene>
<evidence type="ECO:0000313" key="2">
    <source>
        <dbReference type="Proteomes" id="UP001302349"/>
    </source>
</evidence>
<proteinExistence type="predicted"/>
<organism evidence="1 2">
    <name type="scientific">Imperialibacter roseus</name>
    <dbReference type="NCBI Taxonomy" id="1324217"/>
    <lineage>
        <taxon>Bacteria</taxon>
        <taxon>Pseudomonadati</taxon>
        <taxon>Bacteroidota</taxon>
        <taxon>Cytophagia</taxon>
        <taxon>Cytophagales</taxon>
        <taxon>Flammeovirgaceae</taxon>
        <taxon>Imperialibacter</taxon>
    </lineage>
</organism>
<evidence type="ECO:0000313" key="1">
    <source>
        <dbReference type="EMBL" id="WOK04292.1"/>
    </source>
</evidence>
<dbReference type="Proteomes" id="UP001302349">
    <property type="component" value="Chromosome"/>
</dbReference>
<dbReference type="RefSeq" id="WP_317487105.1">
    <property type="nucleotide sequence ID" value="NZ_CP136051.1"/>
</dbReference>
<keyword evidence="2" id="KW-1185">Reference proteome</keyword>
<reference evidence="1 2" key="1">
    <citation type="journal article" date="2023" name="Microbiol. Resour. Announc.">
        <title>Complete Genome Sequence of Imperialibacter roseus strain P4T.</title>
        <authorList>
            <person name="Tizabi D.R."/>
            <person name="Bachvaroff T."/>
            <person name="Hill R.T."/>
        </authorList>
    </citation>
    <scope>NUCLEOTIDE SEQUENCE [LARGE SCALE GENOMIC DNA]</scope>
    <source>
        <strain evidence="1 2">P4T</strain>
    </source>
</reference>
<accession>A0ABZ0IH06</accession>
<dbReference type="EMBL" id="CP136051">
    <property type="protein sequence ID" value="WOK04292.1"/>
    <property type="molecule type" value="Genomic_DNA"/>
</dbReference>